<dbReference type="Pfam" id="PF06723">
    <property type="entry name" value="MreB_Mbl"/>
    <property type="match status" value="1"/>
</dbReference>
<proteinExistence type="predicted"/>
<protein>
    <submittedName>
        <fullName evidence="1">Cell shape determining protein, MreB/Mrl family</fullName>
    </submittedName>
</protein>
<dbReference type="RefSeq" id="WP_115390576.1">
    <property type="nucleotide sequence ID" value="NZ_JADZHC010000041.1"/>
</dbReference>
<evidence type="ECO:0000313" key="2">
    <source>
        <dbReference type="Proteomes" id="UP000254069"/>
    </source>
</evidence>
<accession>A0A380C6S3</accession>
<sequence>MLSLLSGTKPALIYIEFNAKRIRLTLADSRHSLGQVSLETILEVAVQQDNKGSFKLLAVGDEVRRLAATKGVKCLNPFDHVRTPLADFYLAEILLKQLVTRVLPRKLFAKAPLLIIQPSDEYAGGLTMIEERALQELAFAAGAKDSLVYQGPRLTGQQDFNGLKLQQVKAF</sequence>
<name>A0A380C6S3_9GAMM</name>
<gene>
    <name evidence="1" type="ORF">NCTC10738_04469</name>
</gene>
<keyword evidence="2" id="KW-1185">Reference proteome</keyword>
<dbReference type="Gene3D" id="3.30.420.40">
    <property type="match status" value="1"/>
</dbReference>
<organism evidence="1 2">
    <name type="scientific">Shewanella algae</name>
    <dbReference type="NCBI Taxonomy" id="38313"/>
    <lineage>
        <taxon>Bacteria</taxon>
        <taxon>Pseudomonadati</taxon>
        <taxon>Pseudomonadota</taxon>
        <taxon>Gammaproteobacteria</taxon>
        <taxon>Alteromonadales</taxon>
        <taxon>Shewanellaceae</taxon>
        <taxon>Shewanella</taxon>
    </lineage>
</organism>
<evidence type="ECO:0000313" key="1">
    <source>
        <dbReference type="EMBL" id="SUJ12868.1"/>
    </source>
</evidence>
<dbReference type="EMBL" id="UGYO01000002">
    <property type="protein sequence ID" value="SUJ12868.1"/>
    <property type="molecule type" value="Genomic_DNA"/>
</dbReference>
<dbReference type="InterPro" id="IPR056546">
    <property type="entry name" value="MreB_MamK-like"/>
</dbReference>
<reference evidence="1 2" key="1">
    <citation type="submission" date="2018-06" db="EMBL/GenBank/DDBJ databases">
        <authorList>
            <consortium name="Pathogen Informatics"/>
            <person name="Doyle S."/>
        </authorList>
    </citation>
    <scope>NUCLEOTIDE SEQUENCE [LARGE SCALE GENOMIC DNA]</scope>
    <source>
        <strain evidence="1 2">NCTC10738</strain>
    </source>
</reference>
<dbReference type="Proteomes" id="UP000254069">
    <property type="component" value="Unassembled WGS sequence"/>
</dbReference>
<dbReference type="AlphaFoldDB" id="A0A380C6S3"/>